<evidence type="ECO:0000313" key="8">
    <source>
        <dbReference type="EMBL" id="ONI19462.1"/>
    </source>
</evidence>
<reference evidence="8 9" key="1">
    <citation type="journal article" date="2013" name="Nat. Genet.">
        <title>The high-quality draft genome of peach (Prunus persica) identifies unique patterns of genetic diversity, domestication and genome evolution.</title>
        <authorList>
            <consortium name="International Peach Genome Initiative"/>
            <person name="Verde I."/>
            <person name="Abbott A.G."/>
            <person name="Scalabrin S."/>
            <person name="Jung S."/>
            <person name="Shu S."/>
            <person name="Marroni F."/>
            <person name="Zhebentyayeva T."/>
            <person name="Dettori M.T."/>
            <person name="Grimwood J."/>
            <person name="Cattonaro F."/>
            <person name="Zuccolo A."/>
            <person name="Rossini L."/>
            <person name="Jenkins J."/>
            <person name="Vendramin E."/>
            <person name="Meisel L.A."/>
            <person name="Decroocq V."/>
            <person name="Sosinski B."/>
            <person name="Prochnik S."/>
            <person name="Mitros T."/>
            <person name="Policriti A."/>
            <person name="Cipriani G."/>
            <person name="Dondini L."/>
            <person name="Ficklin S."/>
            <person name="Goodstein D.M."/>
            <person name="Xuan P."/>
            <person name="Del Fabbro C."/>
            <person name="Aramini V."/>
            <person name="Copetti D."/>
            <person name="Gonzalez S."/>
            <person name="Horner D.S."/>
            <person name="Falchi R."/>
            <person name="Lucas S."/>
            <person name="Mica E."/>
            <person name="Maldonado J."/>
            <person name="Lazzari B."/>
            <person name="Bielenberg D."/>
            <person name="Pirona R."/>
            <person name="Miculan M."/>
            <person name="Barakat A."/>
            <person name="Testolin R."/>
            <person name="Stella A."/>
            <person name="Tartarini S."/>
            <person name="Tonutti P."/>
            <person name="Arus P."/>
            <person name="Orellana A."/>
            <person name="Wells C."/>
            <person name="Main D."/>
            <person name="Vizzotto G."/>
            <person name="Silva H."/>
            <person name="Salamini F."/>
            <person name="Schmutz J."/>
            <person name="Morgante M."/>
            <person name="Rokhsar D.S."/>
        </authorList>
    </citation>
    <scope>NUCLEOTIDE SEQUENCE [LARGE SCALE GENOMIC DNA]</scope>
    <source>
        <strain evidence="9">cv. Nemared</strain>
    </source>
</reference>
<evidence type="ECO:0000256" key="5">
    <source>
        <dbReference type="ARBA" id="ARBA00023136"/>
    </source>
</evidence>
<feature type="transmembrane region" description="Helical" evidence="6">
    <location>
        <begin position="74"/>
        <end position="96"/>
    </location>
</feature>
<dbReference type="GO" id="GO:0022857">
    <property type="term" value="F:transmembrane transporter activity"/>
    <property type="evidence" value="ECO:0007669"/>
    <property type="project" value="InterPro"/>
</dbReference>
<evidence type="ECO:0000256" key="3">
    <source>
        <dbReference type="ARBA" id="ARBA00022692"/>
    </source>
</evidence>
<comment type="similarity">
    <text evidence="2 6">Belongs to the drug/metabolite transporter (DMT) superfamily. Plant drug/metabolite exporter (P-DME) (TC 2.A.7.4) family.</text>
</comment>
<dbReference type="Pfam" id="PF00892">
    <property type="entry name" value="EamA"/>
    <property type="match status" value="1"/>
</dbReference>
<dbReference type="InterPro" id="IPR000620">
    <property type="entry name" value="EamA_dom"/>
</dbReference>
<feature type="transmembrane region" description="Helical" evidence="6">
    <location>
        <begin position="38"/>
        <end position="62"/>
    </location>
</feature>
<dbReference type="Gramene" id="ONI19462">
    <property type="protein sequence ID" value="ONI19462"/>
    <property type="gene ID" value="PRUPE_3G280800"/>
</dbReference>
<dbReference type="InterPro" id="IPR037185">
    <property type="entry name" value="EmrE-like"/>
</dbReference>
<dbReference type="InterPro" id="IPR030184">
    <property type="entry name" value="WAT1-related"/>
</dbReference>
<keyword evidence="4 6" id="KW-1133">Transmembrane helix</keyword>
<evidence type="ECO:0000313" key="9">
    <source>
        <dbReference type="Proteomes" id="UP000006882"/>
    </source>
</evidence>
<comment type="caution">
    <text evidence="6">Lacks conserved residue(s) required for the propagation of feature annotation.</text>
</comment>
<dbReference type="PANTHER" id="PTHR31218">
    <property type="entry name" value="WAT1-RELATED PROTEIN"/>
    <property type="match status" value="1"/>
</dbReference>
<evidence type="ECO:0000256" key="1">
    <source>
        <dbReference type="ARBA" id="ARBA00004141"/>
    </source>
</evidence>
<dbReference type="GO" id="GO:0016020">
    <property type="term" value="C:membrane"/>
    <property type="evidence" value="ECO:0007669"/>
    <property type="project" value="UniProtKB-SubCell"/>
</dbReference>
<keyword evidence="5 6" id="KW-0472">Membrane</keyword>
<gene>
    <name evidence="8" type="ORF">PRUPE_3G280800</name>
</gene>
<keyword evidence="9" id="KW-1185">Reference proteome</keyword>
<dbReference type="SUPFAM" id="SSF103481">
    <property type="entry name" value="Multidrug resistance efflux transporter EmrE"/>
    <property type="match status" value="1"/>
</dbReference>
<dbReference type="EMBL" id="CM007653">
    <property type="protein sequence ID" value="ONI19462.1"/>
    <property type="molecule type" value="Genomic_DNA"/>
</dbReference>
<feature type="transmembrane region" description="Helical" evidence="6">
    <location>
        <begin position="102"/>
        <end position="122"/>
    </location>
</feature>
<sequence>MAWRLIHQDALPVAAMLTVECTNVGLNVLFKAATSKGLSYYVFIVYSNIIATLVLLPLFFIFRRTGLPSFNLSLLSKIFLLGLIGFLADICGYKGLNYSSPTLSSAMSNLTPAFTFILAVFFSFRHVRKKLGCWRATTCCSVPPVLNLVYPSDPCHEDVPGRDSFGLLIQLVWDNYIGSSMFNCRNKLECLETKAWHSIGRHYMLAPLCTHGACT</sequence>
<evidence type="ECO:0000256" key="2">
    <source>
        <dbReference type="ARBA" id="ARBA00007635"/>
    </source>
</evidence>
<feature type="domain" description="EamA" evidence="7">
    <location>
        <begin position="26"/>
        <end position="127"/>
    </location>
</feature>
<accession>A0A251Q6S7</accession>
<protein>
    <recommendedName>
        <fullName evidence="6">WAT1-related protein</fullName>
    </recommendedName>
</protein>
<proteinExistence type="inferred from homology"/>
<evidence type="ECO:0000259" key="7">
    <source>
        <dbReference type="Pfam" id="PF00892"/>
    </source>
</evidence>
<evidence type="ECO:0000256" key="6">
    <source>
        <dbReference type="RuleBase" id="RU363077"/>
    </source>
</evidence>
<evidence type="ECO:0000256" key="4">
    <source>
        <dbReference type="ARBA" id="ARBA00022989"/>
    </source>
</evidence>
<dbReference type="AlphaFoldDB" id="A0A251Q6S7"/>
<dbReference type="Proteomes" id="UP000006882">
    <property type="component" value="Chromosome G3"/>
</dbReference>
<organism evidence="8 9">
    <name type="scientific">Prunus persica</name>
    <name type="common">Peach</name>
    <name type="synonym">Amygdalus persica</name>
    <dbReference type="NCBI Taxonomy" id="3760"/>
    <lineage>
        <taxon>Eukaryota</taxon>
        <taxon>Viridiplantae</taxon>
        <taxon>Streptophyta</taxon>
        <taxon>Embryophyta</taxon>
        <taxon>Tracheophyta</taxon>
        <taxon>Spermatophyta</taxon>
        <taxon>Magnoliopsida</taxon>
        <taxon>eudicotyledons</taxon>
        <taxon>Gunneridae</taxon>
        <taxon>Pentapetalae</taxon>
        <taxon>rosids</taxon>
        <taxon>fabids</taxon>
        <taxon>Rosales</taxon>
        <taxon>Rosaceae</taxon>
        <taxon>Amygdaloideae</taxon>
        <taxon>Amygdaleae</taxon>
        <taxon>Prunus</taxon>
    </lineage>
</organism>
<keyword evidence="3 6" id="KW-0812">Transmembrane</keyword>
<comment type="subcellular location">
    <subcellularLocation>
        <location evidence="1 6">Membrane</location>
        <topology evidence="1 6">Multi-pass membrane protein</topology>
    </subcellularLocation>
</comment>
<name>A0A251Q6S7_PRUPE</name>